<keyword evidence="2 4" id="KW-0808">Transferase</keyword>
<dbReference type="Gene3D" id="2.160.10.10">
    <property type="entry name" value="Hexapeptide repeat proteins"/>
    <property type="match status" value="1"/>
</dbReference>
<dbReference type="EMBL" id="PGGK01000007">
    <property type="protein sequence ID" value="TGC09018.1"/>
    <property type="molecule type" value="Genomic_DNA"/>
</dbReference>
<dbReference type="Proteomes" id="UP000297295">
    <property type="component" value="Unassembled WGS sequence"/>
</dbReference>
<sequence>MGNGTETELKKCTILSSIIDNKYRAQIPEIVDRIANSCSDKKCFDHVDAAIIPSRESMIDIIDLIKDVLFPGYFGDQTVDRSILPYHIGNEVTILFERLSKQITDSIIHECGRYEENCAECIERGQEETLKFLEKIPYIRSMLASDVIAAYDGDPAAKSYDEIIFSYPGIFAMTVYRSAHELHRQGISIIPRIMTEHAHSLVGIDIHPGARIGEGFFIDHGTGVVIGETCRIGKNVRVYQGVTLGSLSFPKDETGNLIRGEKRHPTIEDDVIVYSNATILGGDTVIGARSVIGGNVWLTRSVPPDTKVVIEEPHLIFKEKH</sequence>
<keyword evidence="5" id="KW-1185">Reference proteome</keyword>
<evidence type="ECO:0000256" key="3">
    <source>
        <dbReference type="ARBA" id="ARBA00023315"/>
    </source>
</evidence>
<gene>
    <name evidence="4" type="ORF">CUN85_08295</name>
</gene>
<evidence type="ECO:0000313" key="4">
    <source>
        <dbReference type="EMBL" id="TGC09018.1"/>
    </source>
</evidence>
<comment type="caution">
    <text evidence="4">The sequence shown here is derived from an EMBL/GenBank/DDBJ whole genome shotgun (WGS) entry which is preliminary data.</text>
</comment>
<dbReference type="GO" id="GO:0008652">
    <property type="term" value="P:amino acid biosynthetic process"/>
    <property type="evidence" value="ECO:0007669"/>
    <property type="project" value="UniProtKB-KW"/>
</dbReference>
<dbReference type="InterPro" id="IPR011004">
    <property type="entry name" value="Trimer_LpxA-like_sf"/>
</dbReference>
<evidence type="ECO:0000256" key="1">
    <source>
        <dbReference type="ARBA" id="ARBA00022605"/>
    </source>
</evidence>
<dbReference type="InterPro" id="IPR045304">
    <property type="entry name" value="LbH_SAT"/>
</dbReference>
<evidence type="ECO:0000256" key="2">
    <source>
        <dbReference type="ARBA" id="ARBA00022679"/>
    </source>
</evidence>
<organism evidence="4 5">
    <name type="scientific">Methanolobus halotolerans</name>
    <dbReference type="NCBI Taxonomy" id="2052935"/>
    <lineage>
        <taxon>Archaea</taxon>
        <taxon>Methanobacteriati</taxon>
        <taxon>Methanobacteriota</taxon>
        <taxon>Stenosarchaea group</taxon>
        <taxon>Methanomicrobia</taxon>
        <taxon>Methanosarcinales</taxon>
        <taxon>Methanosarcinaceae</taxon>
        <taxon>Methanolobus</taxon>
    </lineage>
</organism>
<dbReference type="AlphaFoldDB" id="A0A4E0PWU4"/>
<accession>A0A4E0PWU4</accession>
<reference evidence="4 5" key="1">
    <citation type="submission" date="2017-11" db="EMBL/GenBank/DDBJ databases">
        <title>Isolation and Characterization of Methanogenic Archaea from Saline Meromictic Lake at Siberia.</title>
        <authorList>
            <person name="Shen Y."/>
            <person name="Huang H.-H."/>
            <person name="Lai M.-C."/>
            <person name="Chen S.-C."/>
        </authorList>
    </citation>
    <scope>NUCLEOTIDE SEQUENCE [LARGE SCALE GENOMIC DNA]</scope>
    <source>
        <strain evidence="4 5">SY-01</strain>
    </source>
</reference>
<dbReference type="OrthoDB" id="371709at2157"/>
<dbReference type="Gene3D" id="1.10.3130.10">
    <property type="entry name" value="serine acetyltransferase, domain 1"/>
    <property type="match status" value="1"/>
</dbReference>
<keyword evidence="3" id="KW-0012">Acyltransferase</keyword>
<evidence type="ECO:0000313" key="5">
    <source>
        <dbReference type="Proteomes" id="UP000297295"/>
    </source>
</evidence>
<dbReference type="GO" id="GO:0016746">
    <property type="term" value="F:acyltransferase activity"/>
    <property type="evidence" value="ECO:0007669"/>
    <property type="project" value="UniProtKB-KW"/>
</dbReference>
<dbReference type="SUPFAM" id="SSF51161">
    <property type="entry name" value="Trimeric LpxA-like enzymes"/>
    <property type="match status" value="1"/>
</dbReference>
<name>A0A4E0PWU4_9EURY</name>
<protein>
    <submittedName>
        <fullName evidence="4">Serine acetyltransferase</fullName>
    </submittedName>
</protein>
<dbReference type="RefSeq" id="WP_135389844.1">
    <property type="nucleotide sequence ID" value="NZ_PGGK01000007.1"/>
</dbReference>
<dbReference type="CDD" id="cd03354">
    <property type="entry name" value="LbH_SAT"/>
    <property type="match status" value="1"/>
</dbReference>
<dbReference type="PANTHER" id="PTHR42811">
    <property type="entry name" value="SERINE ACETYLTRANSFERASE"/>
    <property type="match status" value="1"/>
</dbReference>
<keyword evidence="1" id="KW-0028">Amino-acid biosynthesis</keyword>
<proteinExistence type="predicted"/>
<dbReference type="InterPro" id="IPR042122">
    <property type="entry name" value="Ser_AcTrfase_N_sf"/>
</dbReference>